<keyword evidence="2" id="KW-0732">Signal</keyword>
<evidence type="ECO:0000313" key="3">
    <source>
        <dbReference type="EMBL" id="CAL8110291.1"/>
    </source>
</evidence>
<name>A0ABP1QT64_9HEXA</name>
<feature type="transmembrane region" description="Helical" evidence="1">
    <location>
        <begin position="572"/>
        <end position="593"/>
    </location>
</feature>
<feature type="transmembrane region" description="Helical" evidence="1">
    <location>
        <begin position="448"/>
        <end position="469"/>
    </location>
</feature>
<keyword evidence="4" id="KW-1185">Reference proteome</keyword>
<organism evidence="3 4">
    <name type="scientific">Orchesella dallaii</name>
    <dbReference type="NCBI Taxonomy" id="48710"/>
    <lineage>
        <taxon>Eukaryota</taxon>
        <taxon>Metazoa</taxon>
        <taxon>Ecdysozoa</taxon>
        <taxon>Arthropoda</taxon>
        <taxon>Hexapoda</taxon>
        <taxon>Collembola</taxon>
        <taxon>Entomobryomorpha</taxon>
        <taxon>Entomobryoidea</taxon>
        <taxon>Orchesellidae</taxon>
        <taxon>Orchesellinae</taxon>
        <taxon>Orchesella</taxon>
    </lineage>
</organism>
<evidence type="ECO:0000313" key="4">
    <source>
        <dbReference type="Proteomes" id="UP001642540"/>
    </source>
</evidence>
<feature type="signal peptide" evidence="2">
    <location>
        <begin position="1"/>
        <end position="29"/>
    </location>
</feature>
<evidence type="ECO:0000256" key="1">
    <source>
        <dbReference type="SAM" id="Phobius"/>
    </source>
</evidence>
<comment type="caution">
    <text evidence="3">The sequence shown here is derived from an EMBL/GenBank/DDBJ whole genome shotgun (WGS) entry which is preliminary data.</text>
</comment>
<reference evidence="3 4" key="1">
    <citation type="submission" date="2024-08" db="EMBL/GenBank/DDBJ databases">
        <authorList>
            <person name="Cucini C."/>
            <person name="Frati F."/>
        </authorList>
    </citation>
    <scope>NUCLEOTIDE SEQUENCE [LARGE SCALE GENOMIC DNA]</scope>
</reference>
<evidence type="ECO:0000256" key="2">
    <source>
        <dbReference type="SAM" id="SignalP"/>
    </source>
</evidence>
<feature type="chain" id="PRO_5045398078" description="Ferric-chelate reductase 1" evidence="2">
    <location>
        <begin position="30"/>
        <end position="679"/>
    </location>
</feature>
<dbReference type="EMBL" id="CAXLJM020000043">
    <property type="protein sequence ID" value="CAL8110291.1"/>
    <property type="molecule type" value="Genomic_DNA"/>
</dbReference>
<feature type="transmembrane region" description="Helical" evidence="1">
    <location>
        <begin position="626"/>
        <end position="647"/>
    </location>
</feature>
<keyword evidence="1" id="KW-0472">Membrane</keyword>
<dbReference type="Proteomes" id="UP001642540">
    <property type="component" value="Unassembled WGS sequence"/>
</dbReference>
<proteinExistence type="predicted"/>
<keyword evidence="1" id="KW-0812">Transmembrane</keyword>
<sequence length="679" mass="76207">MVSFSILRCELLKLLILWIKLSPKEYCVSQSPASLMINSVCIGSGEAINRNYHSLGQDHMIAFYSSSFNDPHNYVTSGNTEPSEAKTLVVEMYAVNSSHGRPLFGWIFIKIATPTTTKPGDRATLRLLYVQMEDEHGTAVGEFDNANVCSKNKKKRDLSVFKKRYIDDWYSPCAQVGPSATKVSNSISFVWWDTLYHPAVKQAWKSYFGKGKPPNAANLNWRLSHTSCDKPEKIRLRVHALTVIGKSKPKTISGTHRTSWITVNWVGAADILDPDEYAKCTAVKLYPPPATGSPPVFDSSSWIKSVEKKPTVIKNNTNFDIVRTKKFCKPIFMKHSTDGTSVSKFAGRCLQHDKYSVSNKNAHECRPRTNGRNASKGFMKYTDYLEKRKGCMQISRCPCQCRFGNIDNTSIITTNLTCPGFNQGRSGSHKNRQVELGVRTNSLAGTYILVHLAITFFTICLYVFASISLKRSTNLLGHSLAKIARSHRGMGYATFTLFVLVTLSGPMRPGNMKRRKVFMILHAALGILYYFCGMVALITSSWIPGSPSSDDRECFDSPFFVENSSSKIMPQVITWTIFDCGFHGVFILIQRWADNHLDIQRKMYFPLTSIFKGGERHDNKGWRYRNLMLIIYSIFNGGFVIKVMSAIGSADVAGCGFGPVKCSHLDAFTLRKENACLQF</sequence>
<protein>
    <recommendedName>
        <fullName evidence="5">Ferric-chelate reductase 1</fullName>
    </recommendedName>
</protein>
<evidence type="ECO:0008006" key="5">
    <source>
        <dbReference type="Google" id="ProtNLM"/>
    </source>
</evidence>
<gene>
    <name evidence="3" type="ORF">ODALV1_LOCUS14120</name>
</gene>
<dbReference type="Gene3D" id="1.20.120.1770">
    <property type="match status" value="1"/>
</dbReference>
<accession>A0ABP1QT64</accession>
<feature type="transmembrane region" description="Helical" evidence="1">
    <location>
        <begin position="519"/>
        <end position="543"/>
    </location>
</feature>
<keyword evidence="1" id="KW-1133">Transmembrane helix</keyword>